<name>A0A9W6TL01_9STRA</name>
<dbReference type="Proteomes" id="UP001165121">
    <property type="component" value="Unassembled WGS sequence"/>
</dbReference>
<protein>
    <submittedName>
        <fullName evidence="1">Unnamed protein product</fullName>
    </submittedName>
</protein>
<dbReference type="EMBL" id="BSXT01000033">
    <property type="protein sequence ID" value="GMF15353.1"/>
    <property type="molecule type" value="Genomic_DNA"/>
</dbReference>
<proteinExistence type="predicted"/>
<organism evidence="1 2">
    <name type="scientific">Phytophthora fragariaefolia</name>
    <dbReference type="NCBI Taxonomy" id="1490495"/>
    <lineage>
        <taxon>Eukaryota</taxon>
        <taxon>Sar</taxon>
        <taxon>Stramenopiles</taxon>
        <taxon>Oomycota</taxon>
        <taxon>Peronosporomycetes</taxon>
        <taxon>Peronosporales</taxon>
        <taxon>Peronosporaceae</taxon>
        <taxon>Phytophthora</taxon>
    </lineage>
</organism>
<reference evidence="1" key="1">
    <citation type="submission" date="2023-04" db="EMBL/GenBank/DDBJ databases">
        <title>Phytophthora fragariaefolia NBRC 109709.</title>
        <authorList>
            <person name="Ichikawa N."/>
            <person name="Sato H."/>
            <person name="Tonouchi N."/>
        </authorList>
    </citation>
    <scope>NUCLEOTIDE SEQUENCE</scope>
    <source>
        <strain evidence="1">NBRC 109709</strain>
    </source>
</reference>
<keyword evidence="2" id="KW-1185">Reference proteome</keyword>
<evidence type="ECO:0000313" key="1">
    <source>
        <dbReference type="EMBL" id="GMF15353.1"/>
    </source>
</evidence>
<dbReference type="AlphaFoldDB" id="A0A9W6TL01"/>
<accession>A0A9W6TL01</accession>
<gene>
    <name evidence="1" type="ORF">Pfra01_000039800</name>
</gene>
<comment type="caution">
    <text evidence="1">The sequence shown here is derived from an EMBL/GenBank/DDBJ whole genome shotgun (WGS) entry which is preliminary data.</text>
</comment>
<evidence type="ECO:0000313" key="2">
    <source>
        <dbReference type="Proteomes" id="UP001165121"/>
    </source>
</evidence>
<sequence length="121" mass="12987">MTSATFANGSTLFTWSLNDSTHGVDGVDTVARAMTSCCSFMMKPRATPCRSVGGSVRSIVATAASPMTVARRWSTSHSGSVRWRQYSRATCAAAAFGLPVDMFVSTDRSSASCSYFIRTYN</sequence>